<evidence type="ECO:0000256" key="2">
    <source>
        <dbReference type="SAM" id="Phobius"/>
    </source>
</evidence>
<keyword evidence="2" id="KW-0472">Membrane</keyword>
<comment type="caution">
    <text evidence="3">The sequence shown here is derived from an EMBL/GenBank/DDBJ whole genome shotgun (WGS) entry which is preliminary data.</text>
</comment>
<protein>
    <submittedName>
        <fullName evidence="3">Cell division protein FtsL</fullName>
    </submittedName>
</protein>
<feature type="region of interest" description="Disordered" evidence="1">
    <location>
        <begin position="25"/>
        <end position="44"/>
    </location>
</feature>
<evidence type="ECO:0000256" key="1">
    <source>
        <dbReference type="SAM" id="MobiDB-lite"/>
    </source>
</evidence>
<keyword evidence="3" id="KW-0131">Cell cycle</keyword>
<keyword evidence="2" id="KW-1133">Transmembrane helix</keyword>
<feature type="transmembrane region" description="Helical" evidence="2">
    <location>
        <begin position="61"/>
        <end position="83"/>
    </location>
</feature>
<sequence length="233" mass="22782">MSAAAQNAGNARKASLSAVVGNTARKLSGDNLPGRPGAGAKRERTPLSVVAGAPARRTVPFAVFCLLALVAALATVLVLNISVSSSQYELVKLKNDQSSLNKTNQDLTQQLQNAQAPQNLTNKARELGMVSAASTGQINVDTGTVAGNPSPAAAADKPLPIIAAPALPGTAGNPANPGSAGNPGAAANSGAPAGQPAGTPSGQPAGTTPPAAAAAPPVELYGGSIPSPLQKAP</sequence>
<organism evidence="3 4">
    <name type="scientific">Arthrobacter russicus</name>
    <dbReference type="NCBI Taxonomy" id="172040"/>
    <lineage>
        <taxon>Bacteria</taxon>
        <taxon>Bacillati</taxon>
        <taxon>Actinomycetota</taxon>
        <taxon>Actinomycetes</taxon>
        <taxon>Micrococcales</taxon>
        <taxon>Micrococcaceae</taxon>
        <taxon>Arthrobacter</taxon>
    </lineage>
</organism>
<accession>A0ABU1JF57</accession>
<dbReference type="EMBL" id="JAVDQF010000001">
    <property type="protein sequence ID" value="MDR6271088.1"/>
    <property type="molecule type" value="Genomic_DNA"/>
</dbReference>
<name>A0ABU1JF57_9MICC</name>
<reference evidence="3 4" key="1">
    <citation type="submission" date="2023-07" db="EMBL/GenBank/DDBJ databases">
        <title>Sequencing the genomes of 1000 actinobacteria strains.</title>
        <authorList>
            <person name="Klenk H.-P."/>
        </authorList>
    </citation>
    <scope>NUCLEOTIDE SEQUENCE [LARGE SCALE GENOMIC DNA]</scope>
    <source>
        <strain evidence="3 4">DSM 14555</strain>
    </source>
</reference>
<proteinExistence type="predicted"/>
<evidence type="ECO:0000313" key="3">
    <source>
        <dbReference type="EMBL" id="MDR6271088.1"/>
    </source>
</evidence>
<dbReference type="Proteomes" id="UP001185069">
    <property type="component" value="Unassembled WGS sequence"/>
</dbReference>
<evidence type="ECO:0000313" key="4">
    <source>
        <dbReference type="Proteomes" id="UP001185069"/>
    </source>
</evidence>
<keyword evidence="3" id="KW-0132">Cell division</keyword>
<gene>
    <name evidence="3" type="ORF">JOE69_003326</name>
</gene>
<dbReference type="GO" id="GO:0051301">
    <property type="term" value="P:cell division"/>
    <property type="evidence" value="ECO:0007669"/>
    <property type="project" value="UniProtKB-KW"/>
</dbReference>
<feature type="compositionally biased region" description="Low complexity" evidence="1">
    <location>
        <begin position="165"/>
        <end position="217"/>
    </location>
</feature>
<keyword evidence="2" id="KW-0812">Transmembrane</keyword>
<keyword evidence="4" id="KW-1185">Reference proteome</keyword>
<feature type="region of interest" description="Disordered" evidence="1">
    <location>
        <begin position="165"/>
        <end position="233"/>
    </location>
</feature>
<dbReference type="RefSeq" id="WP_309800662.1">
    <property type="nucleotide sequence ID" value="NZ_BAAAHY010000006.1"/>
</dbReference>